<evidence type="ECO:0000256" key="1">
    <source>
        <dbReference type="ARBA" id="ARBA00004141"/>
    </source>
</evidence>
<name>B8HXI4_CYAP4</name>
<keyword evidence="2" id="KW-0813">Transport</keyword>
<dbReference type="CDD" id="cd01031">
    <property type="entry name" value="EriC"/>
    <property type="match status" value="1"/>
</dbReference>
<reference evidence="10" key="1">
    <citation type="submission" date="2009-01" db="EMBL/GenBank/DDBJ databases">
        <title>Complete sequence of chromosome Cyanothece sp. PCC 7425.</title>
        <authorList>
            <consortium name="US DOE Joint Genome Institute"/>
            <person name="Lucas S."/>
            <person name="Copeland A."/>
            <person name="Lapidus A."/>
            <person name="Glavina del Rio T."/>
            <person name="Dalin E."/>
            <person name="Tice H."/>
            <person name="Bruce D."/>
            <person name="Goodwin L."/>
            <person name="Pitluck S."/>
            <person name="Sims D."/>
            <person name="Meineke L."/>
            <person name="Brettin T."/>
            <person name="Detter J.C."/>
            <person name="Han C."/>
            <person name="Larimer F."/>
            <person name="Land M."/>
            <person name="Hauser L."/>
            <person name="Kyrpides N."/>
            <person name="Ovchinnikova G."/>
            <person name="Liberton M."/>
            <person name="Stoeckel J."/>
            <person name="Banerjee A."/>
            <person name="Singh A."/>
            <person name="Page L."/>
            <person name="Sato H."/>
            <person name="Zhao L."/>
            <person name="Sherman L."/>
            <person name="Pakrasi H."/>
            <person name="Richardson P."/>
        </authorList>
    </citation>
    <scope>NUCLEOTIDE SEQUENCE</scope>
    <source>
        <strain evidence="10">PCC 7425</strain>
    </source>
</reference>
<evidence type="ECO:0000313" key="10">
    <source>
        <dbReference type="EMBL" id="ACL46529.1"/>
    </source>
</evidence>
<keyword evidence="5" id="KW-0406">Ion transport</keyword>
<dbReference type="Pfam" id="PF00654">
    <property type="entry name" value="Voltage_CLC"/>
    <property type="match status" value="1"/>
</dbReference>
<dbReference type="Pfam" id="PF00571">
    <property type="entry name" value="CBS"/>
    <property type="match status" value="2"/>
</dbReference>
<feature type="domain" description="CBS" evidence="9">
    <location>
        <begin position="450"/>
        <end position="505"/>
    </location>
</feature>
<dbReference type="InterPro" id="IPR014743">
    <property type="entry name" value="Cl-channel_core"/>
</dbReference>
<dbReference type="PANTHER" id="PTHR45711:SF10">
    <property type="entry name" value="CHLORIDE CHANNEL PROTEIN"/>
    <property type="match status" value="1"/>
</dbReference>
<evidence type="ECO:0000256" key="6">
    <source>
        <dbReference type="ARBA" id="ARBA00023136"/>
    </source>
</evidence>
<dbReference type="OrthoDB" id="9812438at2"/>
<keyword evidence="7" id="KW-0868">Chloride</keyword>
<dbReference type="CDD" id="cd00293">
    <property type="entry name" value="USP-like"/>
    <property type="match status" value="1"/>
</dbReference>
<dbReference type="STRING" id="395961.Cyan7425_4216"/>
<evidence type="ECO:0000256" key="3">
    <source>
        <dbReference type="ARBA" id="ARBA00022692"/>
    </source>
</evidence>
<sequence>MGSLAALRRLQQLLRPRRVAVLEACFIGLVSALAAGGMAWGVGWMGTWRVNLAEQWPDWLVLPLFGAIGALLSGALVLREAPEAAGSGMSQVKAVLARVPMPLNLRIALVKLISAVLALGSGLALGREGPTVQVGAALAAQLSHWLPTSPEHRRQLIAAGAGAGLAAAFNAPISGVLFVAEELMQDVSGGTLGTAILASFIGSSVSRLLGGNSLDVNLEASKMLTSFTLTEIPAYLVLGGLAGLLGAIFDHAVLISLKLNRRYLPLSLPWRMALAGLITGLLIALLPESFRNYAELKEALLSGQITWAGAALFFVSYFPLILIASGSGAPGGLLVPTLLLGAMLGCWLGGMQHSFLGLGVAVSYARVGMGAFMAATAKAPVTAIVIVFELTHDFNLVLPLMIASVIAYLVSERLFPGSFYDRILELNGIYLNELTTVNTSLADMTAAQVMQRQVETLRSDMPLEEAVQAFSRSHHRGFPVLEEDKLVGIVTQTDLNTIKQRPLPPNTPLQQIMTPWPITIPPQESLANVLYLLNRYNLSRLPVVEGRKLIGIITRSDIIRAEASELSGERQQLAPRVQPSYLVYQTRCTASGQGRLLLPLANPATADRLLQMGLAIARERQLELECLQVIVVPRHSDPSTTPVRTTLNRRLLQRMERLARPDSVPLHTQIRVAQDVAGAILETISDRHIDVVLMGWEGESLTPGSIFGSVVDTIVHQAECDVVLVKLAQENVRFDRWLVPIAGGPNVQRAMQLLPGLTRLSPAPQVRLCQVFDPEATLLDTQALEQGMALLKPHLNGALSSLSLRSKSIAEAIIELAHAEQDDVILVGASREGLLRQAIMGNIPSAITRNSHCSVILVRGALE</sequence>
<dbReference type="SUPFAM" id="SSF81340">
    <property type="entry name" value="Clc chloride channel"/>
    <property type="match status" value="1"/>
</dbReference>
<dbReference type="InterPro" id="IPR000644">
    <property type="entry name" value="CBS_dom"/>
</dbReference>
<evidence type="ECO:0000256" key="7">
    <source>
        <dbReference type="ARBA" id="ARBA00023214"/>
    </source>
</evidence>
<dbReference type="KEGG" id="cyn:Cyan7425_4216"/>
<dbReference type="SMART" id="SM00116">
    <property type="entry name" value="CBS"/>
    <property type="match status" value="2"/>
</dbReference>
<proteinExistence type="predicted"/>
<dbReference type="PANTHER" id="PTHR45711">
    <property type="entry name" value="CHLORIDE CHANNEL PROTEIN"/>
    <property type="match status" value="1"/>
</dbReference>
<dbReference type="GO" id="GO:0005247">
    <property type="term" value="F:voltage-gated chloride channel activity"/>
    <property type="evidence" value="ECO:0007669"/>
    <property type="project" value="TreeGrafter"/>
</dbReference>
<dbReference type="SUPFAM" id="SSF54631">
    <property type="entry name" value="CBS-domain pair"/>
    <property type="match status" value="1"/>
</dbReference>
<evidence type="ECO:0000256" key="5">
    <source>
        <dbReference type="ARBA" id="ARBA00023065"/>
    </source>
</evidence>
<protein>
    <submittedName>
        <fullName evidence="10">Chloride channel core</fullName>
    </submittedName>
</protein>
<dbReference type="PRINTS" id="PR00762">
    <property type="entry name" value="CLCHANNEL"/>
</dbReference>
<dbReference type="Gene3D" id="3.10.580.10">
    <property type="entry name" value="CBS-domain"/>
    <property type="match status" value="1"/>
</dbReference>
<dbReference type="Gene3D" id="3.40.50.12370">
    <property type="match status" value="1"/>
</dbReference>
<dbReference type="Pfam" id="PF00582">
    <property type="entry name" value="Usp"/>
    <property type="match status" value="2"/>
</dbReference>
<feature type="domain" description="CBS" evidence="9">
    <location>
        <begin position="513"/>
        <end position="569"/>
    </location>
</feature>
<keyword evidence="6" id="KW-0472">Membrane</keyword>
<comment type="subcellular location">
    <subcellularLocation>
        <location evidence="1">Membrane</location>
        <topology evidence="1">Multi-pass membrane protein</topology>
    </subcellularLocation>
</comment>
<dbReference type="eggNOG" id="COG0038">
    <property type="taxonomic scope" value="Bacteria"/>
</dbReference>
<evidence type="ECO:0000256" key="2">
    <source>
        <dbReference type="ARBA" id="ARBA00022448"/>
    </source>
</evidence>
<dbReference type="Gene3D" id="1.10.3080.10">
    <property type="entry name" value="Clc chloride channel"/>
    <property type="match status" value="1"/>
</dbReference>
<keyword evidence="4" id="KW-1133">Transmembrane helix</keyword>
<dbReference type="InterPro" id="IPR046342">
    <property type="entry name" value="CBS_dom_sf"/>
</dbReference>
<dbReference type="AlphaFoldDB" id="B8HXI4"/>
<organism evidence="10">
    <name type="scientific">Cyanothece sp. (strain PCC 7425 / ATCC 29141)</name>
    <dbReference type="NCBI Taxonomy" id="395961"/>
    <lineage>
        <taxon>Bacteria</taxon>
        <taxon>Bacillati</taxon>
        <taxon>Cyanobacteriota</taxon>
        <taxon>Cyanophyceae</taxon>
        <taxon>Gomontiellales</taxon>
        <taxon>Cyanothecaceae</taxon>
        <taxon>Cyanothece</taxon>
    </lineage>
</organism>
<dbReference type="InterPro" id="IPR006016">
    <property type="entry name" value="UspA"/>
</dbReference>
<gene>
    <name evidence="10" type="ordered locus">Cyan7425_4216</name>
</gene>
<dbReference type="HOGENOM" id="CLU_016449_0_0_3"/>
<evidence type="ECO:0000256" key="4">
    <source>
        <dbReference type="ARBA" id="ARBA00022989"/>
    </source>
</evidence>
<dbReference type="eggNOG" id="COG0589">
    <property type="taxonomic scope" value="Bacteria"/>
</dbReference>
<accession>B8HXI4</accession>
<dbReference type="GO" id="GO:0005886">
    <property type="term" value="C:plasma membrane"/>
    <property type="evidence" value="ECO:0007669"/>
    <property type="project" value="TreeGrafter"/>
</dbReference>
<keyword evidence="8" id="KW-0129">CBS domain</keyword>
<dbReference type="EMBL" id="CP001344">
    <property type="protein sequence ID" value="ACL46529.1"/>
    <property type="molecule type" value="Genomic_DNA"/>
</dbReference>
<dbReference type="PROSITE" id="PS51371">
    <property type="entry name" value="CBS"/>
    <property type="match status" value="2"/>
</dbReference>
<keyword evidence="3" id="KW-0812">Transmembrane</keyword>
<evidence type="ECO:0000259" key="9">
    <source>
        <dbReference type="PROSITE" id="PS51371"/>
    </source>
</evidence>
<dbReference type="SUPFAM" id="SSF52402">
    <property type="entry name" value="Adenine nucleotide alpha hydrolases-like"/>
    <property type="match status" value="2"/>
</dbReference>
<dbReference type="eggNOG" id="COG0517">
    <property type="taxonomic scope" value="Bacteria"/>
</dbReference>
<evidence type="ECO:0000256" key="8">
    <source>
        <dbReference type="PROSITE-ProRule" id="PRU00703"/>
    </source>
</evidence>
<dbReference type="InterPro" id="IPR001807">
    <property type="entry name" value="ClC"/>
</dbReference>